<evidence type="ECO:0000256" key="3">
    <source>
        <dbReference type="ARBA" id="ARBA00022989"/>
    </source>
</evidence>
<comment type="caution">
    <text evidence="6">The sequence shown here is derived from an EMBL/GenBank/DDBJ whole genome shotgun (WGS) entry which is preliminary data.</text>
</comment>
<evidence type="ECO:0000256" key="5">
    <source>
        <dbReference type="SAM" id="Phobius"/>
    </source>
</evidence>
<dbReference type="PANTHER" id="PTHR35371:SF1">
    <property type="entry name" value="BLR7753 PROTEIN"/>
    <property type="match status" value="1"/>
</dbReference>
<dbReference type="GO" id="GO:0016020">
    <property type="term" value="C:membrane"/>
    <property type="evidence" value="ECO:0007669"/>
    <property type="project" value="UniProtKB-SubCell"/>
</dbReference>
<keyword evidence="7" id="KW-1185">Reference proteome</keyword>
<reference evidence="6" key="1">
    <citation type="submission" date="2022-10" db="EMBL/GenBank/DDBJ databases">
        <title>Culturing micro-colonial fungi from biological soil crusts in the Mojave desert and describing Neophaeococcomyces mojavensis, and introducing the new genera and species Taxawa tesnikishii.</title>
        <authorList>
            <person name="Kurbessoian T."/>
            <person name="Stajich J.E."/>
        </authorList>
    </citation>
    <scope>NUCLEOTIDE SEQUENCE</scope>
    <source>
        <strain evidence="6">TK_35</strain>
    </source>
</reference>
<organism evidence="6 7">
    <name type="scientific">Knufia peltigerae</name>
    <dbReference type="NCBI Taxonomy" id="1002370"/>
    <lineage>
        <taxon>Eukaryota</taxon>
        <taxon>Fungi</taxon>
        <taxon>Dikarya</taxon>
        <taxon>Ascomycota</taxon>
        <taxon>Pezizomycotina</taxon>
        <taxon>Eurotiomycetes</taxon>
        <taxon>Chaetothyriomycetidae</taxon>
        <taxon>Chaetothyriales</taxon>
        <taxon>Trichomeriaceae</taxon>
        <taxon>Knufia</taxon>
    </lineage>
</organism>
<keyword evidence="4 5" id="KW-0472">Membrane</keyword>
<name>A0AA38Y8P6_9EURO</name>
<proteinExistence type="predicted"/>
<comment type="subcellular location">
    <subcellularLocation>
        <location evidence="1">Membrane</location>
    </subcellularLocation>
</comment>
<dbReference type="PANTHER" id="PTHR35371">
    <property type="entry name" value="INNER MEMBRANE PROTEIN"/>
    <property type="match status" value="1"/>
</dbReference>
<keyword evidence="2 5" id="KW-0812">Transmembrane</keyword>
<gene>
    <name evidence="6" type="ORF">H2204_003671</name>
</gene>
<dbReference type="AlphaFoldDB" id="A0AA38Y8P6"/>
<dbReference type="InterPro" id="IPR001129">
    <property type="entry name" value="Membr-assoc_MAPEG"/>
</dbReference>
<accession>A0AA38Y8P6</accession>
<evidence type="ECO:0000256" key="4">
    <source>
        <dbReference type="ARBA" id="ARBA00023136"/>
    </source>
</evidence>
<keyword evidence="3 5" id="KW-1133">Transmembrane helix</keyword>
<protein>
    <recommendedName>
        <fullName evidence="8">MAPEG family protein</fullName>
    </recommendedName>
</protein>
<evidence type="ECO:0008006" key="8">
    <source>
        <dbReference type="Google" id="ProtNLM"/>
    </source>
</evidence>
<dbReference type="SUPFAM" id="SSF161084">
    <property type="entry name" value="MAPEG domain-like"/>
    <property type="match status" value="1"/>
</dbReference>
<dbReference type="Proteomes" id="UP001172681">
    <property type="component" value="Unassembled WGS sequence"/>
</dbReference>
<dbReference type="Gene3D" id="1.20.120.550">
    <property type="entry name" value="Membrane associated eicosanoid/glutathione metabolism-like domain"/>
    <property type="match status" value="1"/>
</dbReference>
<dbReference type="InterPro" id="IPR023352">
    <property type="entry name" value="MAPEG-like_dom_sf"/>
</dbReference>
<evidence type="ECO:0000313" key="6">
    <source>
        <dbReference type="EMBL" id="KAJ9639601.1"/>
    </source>
</evidence>
<dbReference type="EMBL" id="JAPDRN010000017">
    <property type="protein sequence ID" value="KAJ9639601.1"/>
    <property type="molecule type" value="Genomic_DNA"/>
</dbReference>
<evidence type="ECO:0000256" key="1">
    <source>
        <dbReference type="ARBA" id="ARBA00004370"/>
    </source>
</evidence>
<dbReference type="Pfam" id="PF01124">
    <property type="entry name" value="MAPEG"/>
    <property type="match status" value="1"/>
</dbReference>
<feature type="transmembrane region" description="Helical" evidence="5">
    <location>
        <begin position="6"/>
        <end position="27"/>
    </location>
</feature>
<sequence>MERTNLSYYTVPAAWVVSLIPHFYAIARYDRVSKAGKFDRVNPRLFVASVEDNKTIESSLKRKIIRAEGAQLNGFENLGFFAGAVVAANTTGVDVWWLNVLSMAYVFNRALYNIVYIKGVAGPVRGLPYYAAVACAITLYIKAGNVANRQG</sequence>
<evidence type="ECO:0000313" key="7">
    <source>
        <dbReference type="Proteomes" id="UP001172681"/>
    </source>
</evidence>
<evidence type="ECO:0000256" key="2">
    <source>
        <dbReference type="ARBA" id="ARBA00022692"/>
    </source>
</evidence>